<dbReference type="PROSITE" id="PS00455">
    <property type="entry name" value="AMP_BINDING"/>
    <property type="match status" value="1"/>
</dbReference>
<evidence type="ECO:0000313" key="2">
    <source>
        <dbReference type="EMBL" id="SVB30528.1"/>
    </source>
</evidence>
<dbReference type="InterPro" id="IPR042099">
    <property type="entry name" value="ANL_N_sf"/>
</dbReference>
<evidence type="ECO:0000259" key="1">
    <source>
        <dbReference type="Pfam" id="PF00501"/>
    </source>
</evidence>
<gene>
    <name evidence="2" type="ORF">METZ01_LOCUS183382</name>
</gene>
<protein>
    <recommendedName>
        <fullName evidence="1">AMP-dependent synthetase/ligase domain-containing protein</fullName>
    </recommendedName>
</protein>
<reference evidence="2" key="1">
    <citation type="submission" date="2018-05" db="EMBL/GenBank/DDBJ databases">
        <authorList>
            <person name="Lanie J.A."/>
            <person name="Ng W.-L."/>
            <person name="Kazmierczak K.M."/>
            <person name="Andrzejewski T.M."/>
            <person name="Davidsen T.M."/>
            <person name="Wayne K.J."/>
            <person name="Tettelin H."/>
            <person name="Glass J.I."/>
            <person name="Rusch D."/>
            <person name="Podicherti R."/>
            <person name="Tsui H.-C.T."/>
            <person name="Winkler M.E."/>
        </authorList>
    </citation>
    <scope>NUCLEOTIDE SEQUENCE</scope>
</reference>
<dbReference type="PANTHER" id="PTHR42921">
    <property type="entry name" value="ACETOACETYL-COA SYNTHETASE"/>
    <property type="match status" value="1"/>
</dbReference>
<feature type="non-terminal residue" evidence="2">
    <location>
        <position position="443"/>
    </location>
</feature>
<dbReference type="SUPFAM" id="SSF56801">
    <property type="entry name" value="Acetyl-CoA synthetase-like"/>
    <property type="match status" value="1"/>
</dbReference>
<dbReference type="Pfam" id="PF00501">
    <property type="entry name" value="AMP-binding"/>
    <property type="match status" value="1"/>
</dbReference>
<sequence length="443" mass="51135">MTNSFLWSTEDHDTNLSQFKKKILHKIKDTSYASLHNWSVKNKSEFWSAIWDFTSIKGKIKQPIIENEKSFINSVFFKNSKLNFTENIIQRKDRNDAIVFFSEQGFQRRISWKKLDQNVSKIAQHFIDTNIKKGDRIVGVLPNIPETVIAFLAAAKIGAIWSSCSADFGPKAIIDRFKQIKPKVLLISDYYFYNNKKIETLSKLNEIKKELPDLKEIIIIPYDGCNKDYQVDFLYQDWNEILHKSNEYRNYEQFEFNIPLYILFSSGTTGIPKCIVHGAGGSLIQHKKEHQLHCNIKKNDKIFYFTTCGWMMWNWLVSSLSSNASIYLYDGSPFYPDTENLFRIIESEKITFFGTGAKFLDYLKLNKTNVSKKYKLDHLKTIASTGSPLVQETFEYVYEFIKKNIHLASISGGTDIVSCFVLGNPNGPVYSGEIQCKGLGMDI</sequence>
<dbReference type="EMBL" id="UINC01036486">
    <property type="protein sequence ID" value="SVB30528.1"/>
    <property type="molecule type" value="Genomic_DNA"/>
</dbReference>
<proteinExistence type="predicted"/>
<organism evidence="2">
    <name type="scientific">marine metagenome</name>
    <dbReference type="NCBI Taxonomy" id="408172"/>
    <lineage>
        <taxon>unclassified sequences</taxon>
        <taxon>metagenomes</taxon>
        <taxon>ecological metagenomes</taxon>
    </lineage>
</organism>
<dbReference type="InterPro" id="IPR020845">
    <property type="entry name" value="AMP-binding_CS"/>
</dbReference>
<dbReference type="Gene3D" id="3.40.50.12780">
    <property type="entry name" value="N-terminal domain of ligase-like"/>
    <property type="match status" value="1"/>
</dbReference>
<dbReference type="InterPro" id="IPR000873">
    <property type="entry name" value="AMP-dep_synth/lig_dom"/>
</dbReference>
<feature type="non-terminal residue" evidence="2">
    <location>
        <position position="1"/>
    </location>
</feature>
<name>A0A382CWL8_9ZZZZ</name>
<accession>A0A382CWL8</accession>
<dbReference type="GO" id="GO:0030729">
    <property type="term" value="F:acetoacetate-CoA ligase activity"/>
    <property type="evidence" value="ECO:0007669"/>
    <property type="project" value="TreeGrafter"/>
</dbReference>
<dbReference type="AlphaFoldDB" id="A0A382CWL8"/>
<feature type="domain" description="AMP-dependent synthetase/ligase" evidence="1">
    <location>
        <begin position="94"/>
        <end position="407"/>
    </location>
</feature>
<dbReference type="PANTHER" id="PTHR42921:SF1">
    <property type="entry name" value="ACETOACETYL-COA SYNTHETASE"/>
    <property type="match status" value="1"/>
</dbReference>